<feature type="transmembrane region" description="Helical" evidence="6">
    <location>
        <begin position="113"/>
        <end position="134"/>
    </location>
</feature>
<dbReference type="PANTHER" id="PTHR32322">
    <property type="entry name" value="INNER MEMBRANE TRANSPORTER"/>
    <property type="match status" value="1"/>
</dbReference>
<organism evidence="8 9">
    <name type="scientific">Chromohalobacter sarecensis</name>
    <dbReference type="NCBI Taxonomy" id="245294"/>
    <lineage>
        <taxon>Bacteria</taxon>
        <taxon>Pseudomonadati</taxon>
        <taxon>Pseudomonadota</taxon>
        <taxon>Gammaproteobacteria</taxon>
        <taxon>Oceanospirillales</taxon>
        <taxon>Halomonadaceae</taxon>
        <taxon>Chromohalobacter</taxon>
    </lineage>
</organism>
<evidence type="ECO:0000256" key="3">
    <source>
        <dbReference type="ARBA" id="ARBA00022692"/>
    </source>
</evidence>
<accession>A0ABV9D6E5</accession>
<feature type="domain" description="EamA" evidence="7">
    <location>
        <begin position="34"/>
        <end position="160"/>
    </location>
</feature>
<feature type="transmembrane region" description="Helical" evidence="6">
    <location>
        <begin position="232"/>
        <end position="257"/>
    </location>
</feature>
<evidence type="ECO:0000256" key="6">
    <source>
        <dbReference type="SAM" id="Phobius"/>
    </source>
</evidence>
<keyword evidence="5 6" id="KW-0472">Membrane</keyword>
<feature type="domain" description="EamA" evidence="7">
    <location>
        <begin position="175"/>
        <end position="311"/>
    </location>
</feature>
<dbReference type="Pfam" id="PF00892">
    <property type="entry name" value="EamA"/>
    <property type="match status" value="2"/>
</dbReference>
<evidence type="ECO:0000256" key="2">
    <source>
        <dbReference type="ARBA" id="ARBA00007362"/>
    </source>
</evidence>
<evidence type="ECO:0000313" key="9">
    <source>
        <dbReference type="Proteomes" id="UP001596030"/>
    </source>
</evidence>
<feature type="transmembrane region" description="Helical" evidence="6">
    <location>
        <begin position="28"/>
        <end position="50"/>
    </location>
</feature>
<evidence type="ECO:0000256" key="5">
    <source>
        <dbReference type="ARBA" id="ARBA00023136"/>
    </source>
</evidence>
<feature type="transmembrane region" description="Helical" evidence="6">
    <location>
        <begin position="88"/>
        <end position="107"/>
    </location>
</feature>
<reference evidence="9" key="1">
    <citation type="journal article" date="2019" name="Int. J. Syst. Evol. Microbiol.">
        <title>The Global Catalogue of Microorganisms (GCM) 10K type strain sequencing project: providing services to taxonomists for standard genome sequencing and annotation.</title>
        <authorList>
            <consortium name="The Broad Institute Genomics Platform"/>
            <consortium name="The Broad Institute Genome Sequencing Center for Infectious Disease"/>
            <person name="Wu L."/>
            <person name="Ma J."/>
        </authorList>
    </citation>
    <scope>NUCLEOTIDE SEQUENCE [LARGE SCALE GENOMIC DNA]</scope>
    <source>
        <strain evidence="9">CGMCC 1.12121</strain>
    </source>
</reference>
<dbReference type="Proteomes" id="UP001596030">
    <property type="component" value="Unassembled WGS sequence"/>
</dbReference>
<dbReference type="SUPFAM" id="SSF103481">
    <property type="entry name" value="Multidrug resistance efflux transporter EmrE"/>
    <property type="match status" value="2"/>
</dbReference>
<dbReference type="InterPro" id="IPR037185">
    <property type="entry name" value="EmrE-like"/>
</dbReference>
<proteinExistence type="inferred from homology"/>
<protein>
    <submittedName>
        <fullName evidence="8">DMT family transporter</fullName>
    </submittedName>
</protein>
<keyword evidence="9" id="KW-1185">Reference proteome</keyword>
<feature type="transmembrane region" description="Helical" evidence="6">
    <location>
        <begin position="207"/>
        <end position="226"/>
    </location>
</feature>
<feature type="transmembrane region" description="Helical" evidence="6">
    <location>
        <begin position="170"/>
        <end position="195"/>
    </location>
</feature>
<evidence type="ECO:0000313" key="8">
    <source>
        <dbReference type="EMBL" id="MFC4540293.1"/>
    </source>
</evidence>
<comment type="similarity">
    <text evidence="2">Belongs to the EamA transporter family.</text>
</comment>
<evidence type="ECO:0000259" key="7">
    <source>
        <dbReference type="Pfam" id="PF00892"/>
    </source>
</evidence>
<keyword evidence="4 6" id="KW-1133">Transmembrane helix</keyword>
<evidence type="ECO:0000256" key="1">
    <source>
        <dbReference type="ARBA" id="ARBA00004141"/>
    </source>
</evidence>
<feature type="transmembrane region" description="Helical" evidence="6">
    <location>
        <begin position="294"/>
        <end position="311"/>
    </location>
</feature>
<keyword evidence="3 6" id="KW-0812">Transmembrane</keyword>
<dbReference type="InterPro" id="IPR050638">
    <property type="entry name" value="AA-Vitamin_Transporters"/>
</dbReference>
<dbReference type="InterPro" id="IPR000620">
    <property type="entry name" value="EamA_dom"/>
</dbReference>
<feature type="transmembrane region" description="Helical" evidence="6">
    <location>
        <begin position="56"/>
        <end position="76"/>
    </location>
</feature>
<gene>
    <name evidence="8" type="ORF">ACFO0U_16110</name>
</gene>
<feature type="transmembrane region" description="Helical" evidence="6">
    <location>
        <begin position="269"/>
        <end position="288"/>
    </location>
</feature>
<dbReference type="RefSeq" id="WP_246968618.1">
    <property type="nucleotide sequence ID" value="NZ_JAKGAN010000002.1"/>
</dbReference>
<dbReference type="PANTHER" id="PTHR32322:SF2">
    <property type="entry name" value="EAMA DOMAIN-CONTAINING PROTEIN"/>
    <property type="match status" value="1"/>
</dbReference>
<comment type="subcellular location">
    <subcellularLocation>
        <location evidence="1">Membrane</location>
        <topology evidence="1">Multi-pass membrane protein</topology>
    </subcellularLocation>
</comment>
<dbReference type="EMBL" id="JBHSEU010000021">
    <property type="protein sequence ID" value="MFC4540293.1"/>
    <property type="molecule type" value="Genomic_DNA"/>
</dbReference>
<name>A0ABV9D6E5_9GAMM</name>
<sequence length="314" mass="33267">MTKSSSGTVTSRASMTSTHARRGLDMPAGVAMTVFCVALGLQQVAIKAVAGDIPPLAQIVVRSLLAGILVLGIARWRGIRLADFRARLGAGVLVGLGFAGEFAFVAWGLNYTLASHMSVFLYTAPVFAALGLHLWVPGEQLVRSQWWGIGMAFLGMLIAMMPSASPDGGIGAILLGDFLGLLAGVSWAATTLMVRRSSLSEAPPLQTLTYQLLTAGVLLLPITMWLGDWQDVAFSGMAVASLSFQTLVISVGALLLWFALLRRYWASQLGVFSFLSPIFGVLFGAVLLDEPLSWNFVLGGVAILVGIVLVSRKA</sequence>
<feature type="transmembrane region" description="Helical" evidence="6">
    <location>
        <begin position="146"/>
        <end position="164"/>
    </location>
</feature>
<comment type="caution">
    <text evidence="8">The sequence shown here is derived from an EMBL/GenBank/DDBJ whole genome shotgun (WGS) entry which is preliminary data.</text>
</comment>
<evidence type="ECO:0000256" key="4">
    <source>
        <dbReference type="ARBA" id="ARBA00022989"/>
    </source>
</evidence>